<dbReference type="Pfam" id="PF09335">
    <property type="entry name" value="VTT_dom"/>
    <property type="match status" value="1"/>
</dbReference>
<reference evidence="8 9" key="1">
    <citation type="submission" date="2019-03" db="EMBL/GenBank/DDBJ databases">
        <title>Bradyrhizobium diversity isolated from nodules of Chamaecrista fasciculata.</title>
        <authorList>
            <person name="Klepa M.S."/>
            <person name="Urquiaga M.O."/>
            <person name="Hungria M."/>
            <person name="Delamuta J.R."/>
        </authorList>
    </citation>
    <scope>NUCLEOTIDE SEQUENCE [LARGE SCALE GENOMIC DNA]</scope>
    <source>
        <strain evidence="8 9">CNPSo 3448</strain>
    </source>
</reference>
<evidence type="ECO:0000256" key="3">
    <source>
        <dbReference type="ARBA" id="ARBA00022692"/>
    </source>
</evidence>
<feature type="transmembrane region" description="Helical" evidence="6">
    <location>
        <begin position="152"/>
        <end position="173"/>
    </location>
</feature>
<dbReference type="PANTHER" id="PTHR12677:SF59">
    <property type="entry name" value="GOLGI APPARATUS MEMBRANE PROTEIN TVP38-RELATED"/>
    <property type="match status" value="1"/>
</dbReference>
<keyword evidence="2 6" id="KW-1003">Cell membrane</keyword>
<feature type="domain" description="VTT" evidence="7">
    <location>
        <begin position="58"/>
        <end position="175"/>
    </location>
</feature>
<keyword evidence="4 6" id="KW-1133">Transmembrane helix</keyword>
<evidence type="ECO:0000256" key="4">
    <source>
        <dbReference type="ARBA" id="ARBA00022989"/>
    </source>
</evidence>
<comment type="subcellular location">
    <subcellularLocation>
        <location evidence="1 6">Cell membrane</location>
        <topology evidence="1 6">Multi-pass membrane protein</topology>
    </subcellularLocation>
</comment>
<accession>A0A4Y9LYS7</accession>
<feature type="transmembrane region" description="Helical" evidence="6">
    <location>
        <begin position="43"/>
        <end position="69"/>
    </location>
</feature>
<dbReference type="EMBL" id="SPQT01000006">
    <property type="protein sequence ID" value="TFV47988.1"/>
    <property type="molecule type" value="Genomic_DNA"/>
</dbReference>
<organism evidence="8 9">
    <name type="scientific">Bradyrhizobium niftali</name>
    <dbReference type="NCBI Taxonomy" id="2560055"/>
    <lineage>
        <taxon>Bacteria</taxon>
        <taxon>Pseudomonadati</taxon>
        <taxon>Pseudomonadota</taxon>
        <taxon>Alphaproteobacteria</taxon>
        <taxon>Hyphomicrobiales</taxon>
        <taxon>Nitrobacteraceae</taxon>
        <taxon>Bradyrhizobium</taxon>
    </lineage>
</organism>
<dbReference type="GO" id="GO:0005886">
    <property type="term" value="C:plasma membrane"/>
    <property type="evidence" value="ECO:0007669"/>
    <property type="project" value="UniProtKB-SubCell"/>
</dbReference>
<evidence type="ECO:0000259" key="7">
    <source>
        <dbReference type="Pfam" id="PF09335"/>
    </source>
</evidence>
<evidence type="ECO:0000256" key="1">
    <source>
        <dbReference type="ARBA" id="ARBA00004651"/>
    </source>
</evidence>
<dbReference type="RefSeq" id="WP_135174704.1">
    <property type="nucleotide sequence ID" value="NZ_SPQT01000006.1"/>
</dbReference>
<dbReference type="AlphaFoldDB" id="A0A4Y9LYS7"/>
<dbReference type="OrthoDB" id="9779114at2"/>
<evidence type="ECO:0000313" key="9">
    <source>
        <dbReference type="Proteomes" id="UP000297966"/>
    </source>
</evidence>
<comment type="caution">
    <text evidence="6">Lacks conserved residue(s) required for the propagation of feature annotation.</text>
</comment>
<evidence type="ECO:0000256" key="5">
    <source>
        <dbReference type="ARBA" id="ARBA00023136"/>
    </source>
</evidence>
<comment type="similarity">
    <text evidence="6">Belongs to the TVP38/TMEM64 family.</text>
</comment>
<name>A0A4Y9LYS7_9BRAD</name>
<gene>
    <name evidence="8" type="ORF">E4K65_14295</name>
</gene>
<dbReference type="PANTHER" id="PTHR12677">
    <property type="entry name" value="GOLGI APPARATUS MEMBRANE PROTEIN TVP38-RELATED"/>
    <property type="match status" value="1"/>
</dbReference>
<feature type="transmembrane region" description="Helical" evidence="6">
    <location>
        <begin position="185"/>
        <end position="205"/>
    </location>
</feature>
<proteinExistence type="inferred from homology"/>
<keyword evidence="5 6" id="KW-0472">Membrane</keyword>
<sequence length="218" mass="23604">MQASAKRRAFDPEHVVFAKMNSPILNSISVWFQNFGSLTPGSIMAVCLIFLAMAFIALPRAPLICAAGAAFGWKVAVVIILSGTVGAILAFLTSRYVASDWFRRKLERKPNFGVVAQAVDEEGWRIVALMRLGVPLPGAVQNYLFGLTKIDISSYSISTLVFTAPQVFLYSFLGATGRASLLDENLGISLVAMALIIAIVTLIAWRVKALLSRRAPLA</sequence>
<dbReference type="InterPro" id="IPR015414">
    <property type="entry name" value="TMEM64"/>
</dbReference>
<comment type="caution">
    <text evidence="8">The sequence shown here is derived from an EMBL/GenBank/DDBJ whole genome shotgun (WGS) entry which is preliminary data.</text>
</comment>
<evidence type="ECO:0000256" key="6">
    <source>
        <dbReference type="RuleBase" id="RU366058"/>
    </source>
</evidence>
<keyword evidence="3 6" id="KW-0812">Transmembrane</keyword>
<feature type="transmembrane region" description="Helical" evidence="6">
    <location>
        <begin position="75"/>
        <end position="98"/>
    </location>
</feature>
<dbReference type="Proteomes" id="UP000297966">
    <property type="component" value="Unassembled WGS sequence"/>
</dbReference>
<keyword evidence="9" id="KW-1185">Reference proteome</keyword>
<dbReference type="InterPro" id="IPR032816">
    <property type="entry name" value="VTT_dom"/>
</dbReference>
<protein>
    <recommendedName>
        <fullName evidence="6">TVP38/TMEM64 family membrane protein</fullName>
    </recommendedName>
</protein>
<evidence type="ECO:0000313" key="8">
    <source>
        <dbReference type="EMBL" id="TFV47988.1"/>
    </source>
</evidence>
<evidence type="ECO:0000256" key="2">
    <source>
        <dbReference type="ARBA" id="ARBA00022475"/>
    </source>
</evidence>